<proteinExistence type="predicted"/>
<dbReference type="EMBL" id="AAQM03000118">
    <property type="protein sequence ID" value="EPR61864.1"/>
    <property type="molecule type" value="Genomic_DNA"/>
</dbReference>
<feature type="compositionally biased region" description="Basic and acidic residues" evidence="1">
    <location>
        <begin position="26"/>
        <end position="46"/>
    </location>
</feature>
<gene>
    <name evidence="2" type="ORF">TGGT1_409160</name>
</gene>
<feature type="compositionally biased region" description="Basic and acidic residues" evidence="1">
    <location>
        <begin position="108"/>
        <end position="119"/>
    </location>
</feature>
<feature type="compositionally biased region" description="Polar residues" evidence="1">
    <location>
        <begin position="86"/>
        <end position="97"/>
    </location>
</feature>
<dbReference type="Proteomes" id="UP000005641">
    <property type="component" value="Unassembled WGS sequence"/>
</dbReference>
<evidence type="ECO:0000313" key="3">
    <source>
        <dbReference type="Proteomes" id="UP000005641"/>
    </source>
</evidence>
<dbReference type="AlphaFoldDB" id="S7W4F4"/>
<accession>S7W4F4</accession>
<comment type="caution">
    <text evidence="2">The sequence shown here is derived from an EMBL/GenBank/DDBJ whole genome shotgun (WGS) entry which is preliminary data.</text>
</comment>
<evidence type="ECO:0000313" key="2">
    <source>
        <dbReference type="EMBL" id="EPR61864.1"/>
    </source>
</evidence>
<feature type="compositionally biased region" description="Basic and acidic residues" evidence="1">
    <location>
        <begin position="149"/>
        <end position="193"/>
    </location>
</feature>
<evidence type="ECO:0000256" key="1">
    <source>
        <dbReference type="SAM" id="MobiDB-lite"/>
    </source>
</evidence>
<reference evidence="2 3" key="2">
    <citation type="submission" date="2013-05" db="EMBL/GenBank/DDBJ databases">
        <authorList>
            <person name="Sibley D."/>
            <person name="Venepally P."/>
            <person name="Karamycheva S."/>
            <person name="Hadjithomas M."/>
            <person name="Khan A."/>
            <person name="Brunk B."/>
            <person name="Roos D."/>
            <person name="Caler E."/>
            <person name="Lorenzi H."/>
        </authorList>
    </citation>
    <scope>NUCLEOTIDE SEQUENCE [LARGE SCALE GENOMIC DNA]</scope>
    <source>
        <strain evidence="2 3">GT1</strain>
    </source>
</reference>
<reference evidence="2 3" key="1">
    <citation type="submission" date="2006-05" db="EMBL/GenBank/DDBJ databases">
        <authorList>
            <person name="Paulsen I."/>
        </authorList>
    </citation>
    <scope>NUCLEOTIDE SEQUENCE [LARGE SCALE GENOMIC DNA]</scope>
    <source>
        <strain evidence="2 3">GT1</strain>
    </source>
</reference>
<feature type="region of interest" description="Disordered" evidence="1">
    <location>
        <begin position="1"/>
        <end position="193"/>
    </location>
</feature>
<dbReference type="VEuPathDB" id="ToxoDB:TGGT1_409160"/>
<organism evidence="2 3">
    <name type="scientific">Toxoplasma gondii (strain ATCC 50853 / GT1)</name>
    <dbReference type="NCBI Taxonomy" id="507601"/>
    <lineage>
        <taxon>Eukaryota</taxon>
        <taxon>Sar</taxon>
        <taxon>Alveolata</taxon>
        <taxon>Apicomplexa</taxon>
        <taxon>Conoidasida</taxon>
        <taxon>Coccidia</taxon>
        <taxon>Eucoccidiorida</taxon>
        <taxon>Eimeriorina</taxon>
        <taxon>Sarcocystidae</taxon>
        <taxon>Toxoplasma</taxon>
    </lineage>
</organism>
<feature type="compositionally biased region" description="Basic and acidic residues" evidence="1">
    <location>
        <begin position="132"/>
        <end position="141"/>
    </location>
</feature>
<protein>
    <submittedName>
        <fullName evidence="2">Uncharacterized protein</fullName>
    </submittedName>
</protein>
<feature type="compositionally biased region" description="Low complexity" evidence="1">
    <location>
        <begin position="47"/>
        <end position="65"/>
    </location>
</feature>
<name>S7W4F4_TOXGG</name>
<sequence>MQESADAGPWRRNSHAQVTPVLQPCPHEEDARCGRVRAEGRSKRQESGVLHRQSSSSSRTQSGVSQCPVVFLPSLQLEQGRRAKGSSRTPKTPTSALRQRAKTKLRNKKEMLRVCKPPERGFVPAAAANGARQERHNRSAAEKQNAVTRRAEGKKTEASVKSVEETAEREEAGQRRGTEERAGEQRSQSDERRCRMGLAGELLAAPLENEHPVCHSLPLVADKRE</sequence>